<dbReference type="AlphaFoldDB" id="I9QL47"/>
<name>I9QL47_HELPX</name>
<dbReference type="PATRIC" id="fig|992027.3.peg.871"/>
<sequence>MNPLTPHFKNKPKNPYQMLSNNGINPQERLKNLLVQALLLCLF</sequence>
<organism evidence="2 3">
    <name type="scientific">Helicobacter pylori NQ4053</name>
    <dbReference type="NCBI Taxonomy" id="992027"/>
    <lineage>
        <taxon>Bacteria</taxon>
        <taxon>Pseudomonadati</taxon>
        <taxon>Campylobacterota</taxon>
        <taxon>Epsilonproteobacteria</taxon>
        <taxon>Campylobacterales</taxon>
        <taxon>Helicobacteraceae</taxon>
        <taxon>Helicobacter</taxon>
    </lineage>
</organism>
<protein>
    <recommendedName>
        <fullName evidence="4">CagY like domain protein</fullName>
    </recommendedName>
</protein>
<evidence type="ECO:0000313" key="2">
    <source>
        <dbReference type="EMBL" id="EJB33829.1"/>
    </source>
</evidence>
<dbReference type="EMBL" id="AKNV01000004">
    <property type="protein sequence ID" value="EJB33829.1"/>
    <property type="molecule type" value="Genomic_DNA"/>
</dbReference>
<evidence type="ECO:0000256" key="1">
    <source>
        <dbReference type="SAM" id="MobiDB-lite"/>
    </source>
</evidence>
<dbReference type="Proteomes" id="UP000004260">
    <property type="component" value="Unassembled WGS sequence"/>
</dbReference>
<comment type="caution">
    <text evidence="2">The sequence shown here is derived from an EMBL/GenBank/DDBJ whole genome shotgun (WGS) entry which is preliminary data.</text>
</comment>
<reference evidence="2 3" key="1">
    <citation type="journal article" date="2013" name="Pathog. Dis.">
        <title>Genome sequences of 65 Helicobacter pylori strains isolated from asymptomatic individuals and patients with gastric cancer, peptic ulcer disease, or gastritis.</title>
        <authorList>
            <person name="Blanchard T.G."/>
            <person name="Czinn S.J."/>
            <person name="Correa P."/>
            <person name="Nakazawa T."/>
            <person name="Keelan M."/>
            <person name="Morningstar L."/>
            <person name="Santana-Cruz I."/>
            <person name="Maroo A."/>
            <person name="McCracken C."/>
            <person name="Shefchek K."/>
            <person name="Daugherty S."/>
            <person name="Song Y."/>
            <person name="Fraser C.M."/>
            <person name="Fricke W.F."/>
        </authorList>
    </citation>
    <scope>NUCLEOTIDE SEQUENCE [LARGE SCALE GENOMIC DNA]</scope>
    <source>
        <strain evidence="2 3">NQ4053</strain>
    </source>
</reference>
<evidence type="ECO:0000313" key="3">
    <source>
        <dbReference type="Proteomes" id="UP000004260"/>
    </source>
</evidence>
<proteinExistence type="predicted"/>
<accession>I9QL47</accession>
<gene>
    <name evidence="2" type="ORF">HPNQ4053_0888</name>
</gene>
<feature type="region of interest" description="Disordered" evidence="1">
    <location>
        <begin position="1"/>
        <end position="22"/>
    </location>
</feature>
<evidence type="ECO:0008006" key="4">
    <source>
        <dbReference type="Google" id="ProtNLM"/>
    </source>
</evidence>